<accession>A0A6M3LB22</accession>
<reference evidence="1" key="1">
    <citation type="submission" date="2020-03" db="EMBL/GenBank/DDBJ databases">
        <title>The deep terrestrial virosphere.</title>
        <authorList>
            <person name="Holmfeldt K."/>
            <person name="Nilsson E."/>
            <person name="Simone D."/>
            <person name="Lopez-Fernandez M."/>
            <person name="Wu X."/>
            <person name="de Brujin I."/>
            <person name="Lundin D."/>
            <person name="Andersson A."/>
            <person name="Bertilsson S."/>
            <person name="Dopson M."/>
        </authorList>
    </citation>
    <scope>NUCLEOTIDE SEQUENCE</scope>
    <source>
        <strain evidence="1">MM415B02408</strain>
    </source>
</reference>
<gene>
    <name evidence="1" type="ORF">MM415B02408_0010</name>
</gene>
<evidence type="ECO:0000313" key="1">
    <source>
        <dbReference type="EMBL" id="QJA90278.1"/>
    </source>
</evidence>
<protein>
    <submittedName>
        <fullName evidence="1">Putative capsid protein</fullName>
    </submittedName>
</protein>
<proteinExistence type="predicted"/>
<organism evidence="1">
    <name type="scientific">viral metagenome</name>
    <dbReference type="NCBI Taxonomy" id="1070528"/>
    <lineage>
        <taxon>unclassified sequences</taxon>
        <taxon>metagenomes</taxon>
        <taxon>organismal metagenomes</taxon>
    </lineage>
</organism>
<sequence>MREIDRILRAATGDMARTIRRYRMRHGMKAEFERVKPMLRKQLLEVRRELQEKIIKTLEKGTKDAWELANRENDIMLKAYTKGQGVPKALMASMQQVNIGALEAFLGRKSAGMSLSQNVWQLTQKYMGRIETYLGAGITTGKSASRIATDLKKYLKKPDALFRRVRGADGKLHLSKAAKAYHPGQGTYRSAYQNAKRLAATETNMAYHLADYERRQQLPFVTGIEVHVNPDGCEMCQAMAGKYPKDFVFTPFHPKCRCFTTDELLPEDKFQDYLNTGKVDGRYGIKTIPDKAQGWIGDNKERLIKTREALKKKGGYAYWMDSFDKDMELV</sequence>
<name>A0A6M3LB22_9ZZZZ</name>
<dbReference type="AlphaFoldDB" id="A0A6M3LB22"/>
<dbReference type="EMBL" id="MT142902">
    <property type="protein sequence ID" value="QJA90278.1"/>
    <property type="molecule type" value="Genomic_DNA"/>
</dbReference>